<protein>
    <submittedName>
        <fullName evidence="1">Uncharacterized protein</fullName>
    </submittedName>
</protein>
<keyword evidence="2" id="KW-1185">Reference proteome</keyword>
<evidence type="ECO:0000313" key="1">
    <source>
        <dbReference type="EMBL" id="KAL2509775.1"/>
    </source>
</evidence>
<reference evidence="2" key="1">
    <citation type="submission" date="2024-07" db="EMBL/GenBank/DDBJ databases">
        <title>Two chromosome-level genome assemblies of Korean endemic species Abeliophyllum distichum and Forsythia ovata (Oleaceae).</title>
        <authorList>
            <person name="Jang H."/>
        </authorList>
    </citation>
    <scope>NUCLEOTIDE SEQUENCE [LARGE SCALE GENOMIC DNA]</scope>
</reference>
<accession>A0ABD1TAK8</accession>
<evidence type="ECO:0000313" key="2">
    <source>
        <dbReference type="Proteomes" id="UP001604277"/>
    </source>
</evidence>
<dbReference type="Proteomes" id="UP001604277">
    <property type="component" value="Unassembled WGS sequence"/>
</dbReference>
<organism evidence="1 2">
    <name type="scientific">Forsythia ovata</name>
    <dbReference type="NCBI Taxonomy" id="205694"/>
    <lineage>
        <taxon>Eukaryota</taxon>
        <taxon>Viridiplantae</taxon>
        <taxon>Streptophyta</taxon>
        <taxon>Embryophyta</taxon>
        <taxon>Tracheophyta</taxon>
        <taxon>Spermatophyta</taxon>
        <taxon>Magnoliopsida</taxon>
        <taxon>eudicotyledons</taxon>
        <taxon>Gunneridae</taxon>
        <taxon>Pentapetalae</taxon>
        <taxon>asterids</taxon>
        <taxon>lamiids</taxon>
        <taxon>Lamiales</taxon>
        <taxon>Oleaceae</taxon>
        <taxon>Forsythieae</taxon>
        <taxon>Forsythia</taxon>
    </lineage>
</organism>
<sequence length="201" mass="22637">MRSRRRELFGRMNPGHGLLQILGDIFLKIADGNGGVVGFSQYKRPGKTGQSLCLDPRAEWVLCARHWRRQFRRHPRVSQPEKTRQWIIELYGVKEDVKRKVHSIIDKFAERGLCYLAVAKQAITSSGSIPGCTIRVNTSLLNKRVAFTVFLDIFATTSPVAPLVILQLRHPKEPSILKSGGADRFSDMLSSMWISASHALV</sequence>
<proteinExistence type="predicted"/>
<dbReference type="AlphaFoldDB" id="A0ABD1TAK8"/>
<dbReference type="EMBL" id="JBFOLJ010000009">
    <property type="protein sequence ID" value="KAL2509775.1"/>
    <property type="molecule type" value="Genomic_DNA"/>
</dbReference>
<name>A0ABD1TAK8_9LAMI</name>
<comment type="caution">
    <text evidence="1">The sequence shown here is derived from an EMBL/GenBank/DDBJ whole genome shotgun (WGS) entry which is preliminary data.</text>
</comment>
<gene>
    <name evidence="1" type="ORF">Fot_33422</name>
</gene>